<dbReference type="STRING" id="1855912.LuPra_03523"/>
<organism evidence="7 8">
    <name type="scientific">Luteitalea pratensis</name>
    <dbReference type="NCBI Taxonomy" id="1855912"/>
    <lineage>
        <taxon>Bacteria</taxon>
        <taxon>Pseudomonadati</taxon>
        <taxon>Acidobacteriota</taxon>
        <taxon>Vicinamibacteria</taxon>
        <taxon>Vicinamibacterales</taxon>
        <taxon>Vicinamibacteraceae</taxon>
        <taxon>Luteitalea</taxon>
    </lineage>
</organism>
<dbReference type="SUPFAM" id="SSF52540">
    <property type="entry name" value="P-loop containing nucleoside triphosphate hydrolases"/>
    <property type="match status" value="1"/>
</dbReference>
<feature type="binding site" evidence="4">
    <location>
        <begin position="9"/>
        <end position="16"/>
    </location>
    <ligand>
        <name>ATP</name>
        <dbReference type="ChEBI" id="CHEBI:30616"/>
    </ligand>
</feature>
<dbReference type="RefSeq" id="WP_234800444.1">
    <property type="nucleotide sequence ID" value="NZ_CP015136.1"/>
</dbReference>
<evidence type="ECO:0000259" key="6">
    <source>
        <dbReference type="Pfam" id="PF22740"/>
    </source>
</evidence>
<accession>A0A143PQ79</accession>
<dbReference type="NCBIfam" id="NF003828">
    <property type="entry name" value="PRK05416.1"/>
    <property type="match status" value="1"/>
</dbReference>
<dbReference type="AlphaFoldDB" id="A0A143PQ79"/>
<dbReference type="Pfam" id="PF22740">
    <property type="entry name" value="PapZ_C"/>
    <property type="match status" value="1"/>
</dbReference>
<dbReference type="InterPro" id="IPR005337">
    <property type="entry name" value="RapZ-like"/>
</dbReference>
<dbReference type="InterPro" id="IPR027417">
    <property type="entry name" value="P-loop_NTPase"/>
</dbReference>
<dbReference type="PIRSF" id="PIRSF005052">
    <property type="entry name" value="P-loopkin"/>
    <property type="match status" value="1"/>
</dbReference>
<keyword evidence="1 4" id="KW-0547">Nucleotide-binding</keyword>
<protein>
    <submittedName>
        <fullName evidence="7">GlmZ(SRNA)-inactivating NTPase</fullName>
    </submittedName>
</protein>
<keyword evidence="8" id="KW-1185">Reference proteome</keyword>
<dbReference type="EMBL" id="CP015136">
    <property type="protein sequence ID" value="AMY10293.1"/>
    <property type="molecule type" value="Genomic_DNA"/>
</dbReference>
<dbReference type="InterPro" id="IPR053931">
    <property type="entry name" value="RapZ_C"/>
</dbReference>
<reference evidence="7 8" key="1">
    <citation type="journal article" date="2016" name="Genome Announc.">
        <title>First Complete Genome Sequence of a Subdivision 6 Acidobacterium Strain.</title>
        <authorList>
            <person name="Huang S."/>
            <person name="Vieira S."/>
            <person name="Bunk B."/>
            <person name="Riedel T."/>
            <person name="Sproer C."/>
            <person name="Overmann J."/>
        </authorList>
    </citation>
    <scope>NUCLEOTIDE SEQUENCE [LARGE SCALE GENOMIC DNA]</scope>
    <source>
        <strain evidence="8">DSM 100886 HEG_-6_39</strain>
    </source>
</reference>
<feature type="binding site" evidence="4">
    <location>
        <begin position="60"/>
        <end position="63"/>
    </location>
    <ligand>
        <name>GTP</name>
        <dbReference type="ChEBI" id="CHEBI:37565"/>
    </ligand>
</feature>
<reference evidence="8" key="2">
    <citation type="submission" date="2016-04" db="EMBL/GenBank/DDBJ databases">
        <title>First Complete Genome Sequence of a Subdivision 6 Acidobacterium.</title>
        <authorList>
            <person name="Huang S."/>
            <person name="Vieira S."/>
            <person name="Bunk B."/>
            <person name="Riedel T."/>
            <person name="Sproeer C."/>
            <person name="Overmann J."/>
        </authorList>
    </citation>
    <scope>NUCLEOTIDE SEQUENCE [LARGE SCALE GENOMIC DNA]</scope>
    <source>
        <strain evidence="8">DSM 100886 HEG_-6_39</strain>
    </source>
</reference>
<dbReference type="Gene3D" id="3.40.50.300">
    <property type="entry name" value="P-loop containing nucleotide triphosphate hydrolases"/>
    <property type="match status" value="1"/>
</dbReference>
<feature type="domain" description="RapZ-like N-terminal" evidence="5">
    <location>
        <begin position="4"/>
        <end position="152"/>
    </location>
</feature>
<dbReference type="GO" id="GO:0005525">
    <property type="term" value="F:GTP binding"/>
    <property type="evidence" value="ECO:0007669"/>
    <property type="project" value="UniProtKB-UniRule"/>
</dbReference>
<dbReference type="GO" id="GO:0005524">
    <property type="term" value="F:ATP binding"/>
    <property type="evidence" value="ECO:0007669"/>
    <property type="project" value="UniProtKB-UniRule"/>
</dbReference>
<evidence type="ECO:0000256" key="2">
    <source>
        <dbReference type="ARBA" id="ARBA00022840"/>
    </source>
</evidence>
<evidence type="ECO:0000256" key="4">
    <source>
        <dbReference type="HAMAP-Rule" id="MF_00636"/>
    </source>
</evidence>
<sequence>MSRFIVLTGLSGSGKTQAIRALEDLGYFCVDNLPVALIPTFAELTLRTGGEITRAAVVVDIRERSLLKAFPDTYQSLRTMPGLDPRLIFLDASDAALVRRFSETRRPHPLAEHQSVSEGIRVEREQLTPIREMADQIIDTTDMTVHELRHAFMAASRDRGTSAGPVVTFLSFGFKHGVPLDADLVFDARFLPNPHFVPELRPHTGRDAEVRAFLEQYDDYATFLERVGDLLAFLLPRYAEEGKSYVTVAIGCTGGKHRSVAIAEELKRRMASVPGIRLRVRHRDIAQE</sequence>
<dbReference type="PATRIC" id="fig|1813736.3.peg.3732"/>
<dbReference type="PANTHER" id="PTHR30448">
    <property type="entry name" value="RNASE ADAPTER PROTEIN RAPZ"/>
    <property type="match status" value="1"/>
</dbReference>
<evidence type="ECO:0000256" key="1">
    <source>
        <dbReference type="ARBA" id="ARBA00022741"/>
    </source>
</evidence>
<keyword evidence="3 4" id="KW-0342">GTP-binding</keyword>
<dbReference type="PANTHER" id="PTHR30448:SF0">
    <property type="entry name" value="RNASE ADAPTER PROTEIN RAPZ"/>
    <property type="match status" value="1"/>
</dbReference>
<gene>
    <name evidence="7" type="ORF">LuPra_03523</name>
</gene>
<dbReference type="HAMAP" id="MF_00636">
    <property type="entry name" value="RapZ_like"/>
    <property type="match status" value="1"/>
</dbReference>
<feature type="domain" description="RapZ C-terminal" evidence="6">
    <location>
        <begin position="167"/>
        <end position="285"/>
    </location>
</feature>
<dbReference type="KEGG" id="abac:LuPra_03523"/>
<evidence type="ECO:0000256" key="3">
    <source>
        <dbReference type="ARBA" id="ARBA00023134"/>
    </source>
</evidence>
<evidence type="ECO:0000313" key="7">
    <source>
        <dbReference type="EMBL" id="AMY10293.1"/>
    </source>
</evidence>
<name>A0A143PQ79_LUTPR</name>
<evidence type="ECO:0000313" key="8">
    <source>
        <dbReference type="Proteomes" id="UP000076079"/>
    </source>
</evidence>
<proteinExistence type="inferred from homology"/>
<evidence type="ECO:0000259" key="5">
    <source>
        <dbReference type="Pfam" id="PF03668"/>
    </source>
</evidence>
<dbReference type="InterPro" id="IPR053930">
    <property type="entry name" value="RapZ-like_N"/>
</dbReference>
<dbReference type="Pfam" id="PF03668">
    <property type="entry name" value="RapZ-like_N"/>
    <property type="match status" value="1"/>
</dbReference>
<dbReference type="Proteomes" id="UP000076079">
    <property type="component" value="Chromosome"/>
</dbReference>
<keyword evidence="2 4" id="KW-0067">ATP-binding</keyword>